<name>S4PEM1_9NEOP</name>
<sequence length="75" mass="9455">MFTKTIEKIRIREIVFLTRLFTDTNVKLRRTEFILSNFVSKFYYLKNRDYDRDNIVNHCKWQFPRRDFVFMKLHT</sequence>
<dbReference type="EMBL" id="GAIX01004432">
    <property type="protein sequence ID" value="JAA88128.1"/>
    <property type="molecule type" value="Transcribed_RNA"/>
</dbReference>
<reference evidence="1" key="1">
    <citation type="journal article" date="2013" name="BMC Genomics">
        <title>Unscrambling butterfly oogenesis.</title>
        <authorList>
            <person name="Carter J.M."/>
            <person name="Baker S.C."/>
            <person name="Pink R."/>
            <person name="Carter D.R."/>
            <person name="Collins A."/>
            <person name="Tomlin J."/>
            <person name="Gibbs M."/>
            <person name="Breuker C.J."/>
        </authorList>
    </citation>
    <scope>NUCLEOTIDE SEQUENCE</scope>
    <source>
        <tissue evidence="1">Ovary</tissue>
    </source>
</reference>
<evidence type="ECO:0000313" key="1">
    <source>
        <dbReference type="EMBL" id="JAA88128.1"/>
    </source>
</evidence>
<organism evidence="1">
    <name type="scientific">Pararge aegeria</name>
    <name type="common">speckled wood butterfly</name>
    <dbReference type="NCBI Taxonomy" id="116150"/>
    <lineage>
        <taxon>Eukaryota</taxon>
        <taxon>Metazoa</taxon>
        <taxon>Ecdysozoa</taxon>
        <taxon>Arthropoda</taxon>
        <taxon>Hexapoda</taxon>
        <taxon>Insecta</taxon>
        <taxon>Pterygota</taxon>
        <taxon>Neoptera</taxon>
        <taxon>Endopterygota</taxon>
        <taxon>Lepidoptera</taxon>
        <taxon>Glossata</taxon>
        <taxon>Ditrysia</taxon>
        <taxon>Papilionoidea</taxon>
        <taxon>Nymphalidae</taxon>
        <taxon>Satyrinae</taxon>
        <taxon>Satyrini</taxon>
        <taxon>Parargina</taxon>
        <taxon>Pararge</taxon>
    </lineage>
</organism>
<reference evidence="1" key="2">
    <citation type="submission" date="2013-05" db="EMBL/GenBank/DDBJ databases">
        <authorList>
            <person name="Carter J.-M."/>
            <person name="Baker S.C."/>
            <person name="Pink R."/>
            <person name="Carter D.R.F."/>
            <person name="Collins A."/>
            <person name="Tomlin J."/>
            <person name="Gibbs M."/>
            <person name="Breuker C.J."/>
        </authorList>
    </citation>
    <scope>NUCLEOTIDE SEQUENCE</scope>
    <source>
        <tissue evidence="1">Ovary</tissue>
    </source>
</reference>
<protein>
    <submittedName>
        <fullName evidence="1">Uncharacterized protein</fullName>
    </submittedName>
</protein>
<accession>S4PEM1</accession>
<dbReference type="AlphaFoldDB" id="S4PEM1"/>
<proteinExistence type="predicted"/>